<dbReference type="Proteomes" id="UP000176803">
    <property type="component" value="Unassembled WGS sequence"/>
</dbReference>
<evidence type="ECO:0000256" key="2">
    <source>
        <dbReference type="SAM" id="Phobius"/>
    </source>
</evidence>
<proteinExistence type="predicted"/>
<keyword evidence="2" id="KW-1133">Transmembrane helix</keyword>
<accession>A0A1F7I088</accession>
<sequence length="248" mass="28040">MPNPINNQPASPANSSPPSSTPPAPLPNAPATIVNKSTFTAQPAGSEGQRRIIVLLQKPIFRISLLVIVIIGISILIFKPYSSKNLPSTVSEKPKPMVPAVVNGEQIPKKAYEARLASQEYYYGDLYVKRSGKKPPQELVNDLPRATLENFIQETLLTQYLGKKNITVSDQEAQDFIQKEIIDQSWKGDRQRYEKDLRETFHTDITIIMRSVRRDLLIQKVMEVEKLDAFGFSAWYAQLRRNADVIIY</sequence>
<name>A0A1F7I088_9BACT</name>
<dbReference type="EMBL" id="MGAC01000053">
    <property type="protein sequence ID" value="OGK36791.1"/>
    <property type="molecule type" value="Genomic_DNA"/>
</dbReference>
<keyword evidence="2" id="KW-0812">Transmembrane</keyword>
<dbReference type="InterPro" id="IPR027304">
    <property type="entry name" value="Trigger_fact/SurA_dom_sf"/>
</dbReference>
<dbReference type="Gene3D" id="1.10.4030.10">
    <property type="entry name" value="Porin chaperone SurA, peptide-binding domain"/>
    <property type="match status" value="1"/>
</dbReference>
<reference evidence="3 4" key="1">
    <citation type="journal article" date="2016" name="Nat. Commun.">
        <title>Thousands of microbial genomes shed light on interconnected biogeochemical processes in an aquifer system.</title>
        <authorList>
            <person name="Anantharaman K."/>
            <person name="Brown C.T."/>
            <person name="Hug L.A."/>
            <person name="Sharon I."/>
            <person name="Castelle C.J."/>
            <person name="Probst A.J."/>
            <person name="Thomas B.C."/>
            <person name="Singh A."/>
            <person name="Wilkins M.J."/>
            <person name="Karaoz U."/>
            <person name="Brodie E.L."/>
            <person name="Williams K.H."/>
            <person name="Hubbard S.S."/>
            <person name="Banfield J.F."/>
        </authorList>
    </citation>
    <scope>NUCLEOTIDE SEQUENCE [LARGE SCALE GENOMIC DNA]</scope>
</reference>
<dbReference type="SUPFAM" id="SSF109998">
    <property type="entry name" value="Triger factor/SurA peptide-binding domain-like"/>
    <property type="match status" value="1"/>
</dbReference>
<feature type="compositionally biased region" description="Low complexity" evidence="1">
    <location>
        <begin position="1"/>
        <end position="18"/>
    </location>
</feature>
<organism evidence="3 4">
    <name type="scientific">Candidatus Roizmanbacteria bacterium RIFCSPHIGHO2_12_FULL_41_11</name>
    <dbReference type="NCBI Taxonomy" id="1802052"/>
    <lineage>
        <taxon>Bacteria</taxon>
        <taxon>Candidatus Roizmaniibacteriota</taxon>
    </lineage>
</organism>
<evidence type="ECO:0008006" key="5">
    <source>
        <dbReference type="Google" id="ProtNLM"/>
    </source>
</evidence>
<feature type="transmembrane region" description="Helical" evidence="2">
    <location>
        <begin position="60"/>
        <end position="78"/>
    </location>
</feature>
<feature type="compositionally biased region" description="Pro residues" evidence="1">
    <location>
        <begin position="19"/>
        <end position="28"/>
    </location>
</feature>
<evidence type="ECO:0000313" key="3">
    <source>
        <dbReference type="EMBL" id="OGK36791.1"/>
    </source>
</evidence>
<evidence type="ECO:0000313" key="4">
    <source>
        <dbReference type="Proteomes" id="UP000176803"/>
    </source>
</evidence>
<evidence type="ECO:0000256" key="1">
    <source>
        <dbReference type="SAM" id="MobiDB-lite"/>
    </source>
</evidence>
<keyword evidence="2" id="KW-0472">Membrane</keyword>
<dbReference type="Pfam" id="PF13623">
    <property type="entry name" value="SurA_N_2"/>
    <property type="match status" value="1"/>
</dbReference>
<comment type="caution">
    <text evidence="3">The sequence shown here is derived from an EMBL/GenBank/DDBJ whole genome shotgun (WGS) entry which is preliminary data.</text>
</comment>
<dbReference type="AlphaFoldDB" id="A0A1F7I088"/>
<feature type="region of interest" description="Disordered" evidence="1">
    <location>
        <begin position="1"/>
        <end position="31"/>
    </location>
</feature>
<gene>
    <name evidence="3" type="ORF">A3F03_01715</name>
</gene>
<protein>
    <recommendedName>
        <fullName evidence="5">PpiC domain-containing protein</fullName>
    </recommendedName>
</protein>